<dbReference type="PANTHER" id="PTHR43775:SF37">
    <property type="entry name" value="SI:DKEY-61P9.11"/>
    <property type="match status" value="1"/>
</dbReference>
<dbReference type="SUPFAM" id="SSF51735">
    <property type="entry name" value="NAD(P)-binding Rossmann-fold domains"/>
    <property type="match status" value="2"/>
</dbReference>
<dbReference type="Pfam" id="PF08659">
    <property type="entry name" value="KR"/>
    <property type="match status" value="1"/>
</dbReference>
<dbReference type="CDD" id="cd08953">
    <property type="entry name" value="KR_2_SDR_x"/>
    <property type="match status" value="1"/>
</dbReference>
<evidence type="ECO:0000256" key="3">
    <source>
        <dbReference type="SAM" id="MobiDB-lite"/>
    </source>
</evidence>
<gene>
    <name evidence="5" type="ORF">E8L90_07390</name>
</gene>
<feature type="domain" description="Ketoreductase" evidence="4">
    <location>
        <begin position="243"/>
        <end position="423"/>
    </location>
</feature>
<evidence type="ECO:0000256" key="2">
    <source>
        <dbReference type="ARBA" id="ARBA00022553"/>
    </source>
</evidence>
<evidence type="ECO:0000313" key="5">
    <source>
        <dbReference type="EMBL" id="TKI59285.1"/>
    </source>
</evidence>
<dbReference type="GO" id="GO:0071770">
    <property type="term" value="P:DIM/DIP cell wall layer assembly"/>
    <property type="evidence" value="ECO:0007669"/>
    <property type="project" value="TreeGrafter"/>
</dbReference>
<evidence type="ECO:0000259" key="4">
    <source>
        <dbReference type="SMART" id="SM00822"/>
    </source>
</evidence>
<sequence length="470" mass="51314">MDNPGVASFAPQTSSAESNLLHDEQGEVVSLVPVWDAVPLERGPLHPSPLDQIAIVGGTPEQQQVIRQYLPNARELDIKPGESVEAIVSKLQARGALDHIFWIAPDRSSDGLELEAVIAGQHEGVLLAFRLIKAVLDLGYGARSLGWTVLTTQTQALHREEEVNPVHAGLHGLIGSMAKEYPNWNIRLVDLDAEEAWPLPDLFTIPADPQGDAWVYRGRQWHRQQLAELSCPQPDQMIYKPGGVYVVIGGAGGIGEVWSEYMIRTYAAQIVWIGRRSQDAAIEAKRIALSKLGPAPHYIAADATDRQSLERAYGEIKARYGQVDGIVHSAIVLADSSLANMEEEQFRASLAAKVDVSVRMAQVFGEEPLDFVMIFSSVNAFLKAAGQSNYVAGCTFTDAFAQRLAREWPCAVKVMNWGYWGSVGVVASPAYQERMTQAGIGSIEPPEGMQALEVLLAGPMDQMALMKILN</sequence>
<keyword evidence="2" id="KW-0597">Phosphoprotein</keyword>
<dbReference type="OrthoDB" id="2476517at2"/>
<reference evidence="5 6" key="1">
    <citation type="submission" date="2019-04" db="EMBL/GenBank/DDBJ databases">
        <title>Whole genome sequencing of Brevibacillus sp. TGS2-1.</title>
        <authorList>
            <person name="Choi A."/>
        </authorList>
    </citation>
    <scope>NUCLEOTIDE SEQUENCE [LARGE SCALE GENOMIC DNA]</scope>
    <source>
        <strain evidence="5 6">TGS2-1</strain>
    </source>
</reference>
<dbReference type="AlphaFoldDB" id="A0A4U2YFL2"/>
<dbReference type="SMART" id="SM00822">
    <property type="entry name" value="PKS_KR"/>
    <property type="match status" value="1"/>
</dbReference>
<dbReference type="Proteomes" id="UP000307841">
    <property type="component" value="Unassembled WGS sequence"/>
</dbReference>
<comment type="caution">
    <text evidence="5">The sequence shown here is derived from an EMBL/GenBank/DDBJ whole genome shotgun (WGS) entry which is preliminary data.</text>
</comment>
<accession>A0A4U2YFL2</accession>
<dbReference type="Gene3D" id="3.40.50.720">
    <property type="entry name" value="NAD(P)-binding Rossmann-like Domain"/>
    <property type="match status" value="1"/>
</dbReference>
<organism evidence="5 6">
    <name type="scientific">Brevibacillus antibioticus</name>
    <dbReference type="NCBI Taxonomy" id="2570228"/>
    <lineage>
        <taxon>Bacteria</taxon>
        <taxon>Bacillati</taxon>
        <taxon>Bacillota</taxon>
        <taxon>Bacilli</taxon>
        <taxon>Bacillales</taxon>
        <taxon>Paenibacillaceae</taxon>
        <taxon>Brevibacillus</taxon>
    </lineage>
</organism>
<dbReference type="PANTHER" id="PTHR43775">
    <property type="entry name" value="FATTY ACID SYNTHASE"/>
    <property type="match status" value="1"/>
</dbReference>
<dbReference type="GO" id="GO:0004312">
    <property type="term" value="F:fatty acid synthase activity"/>
    <property type="evidence" value="ECO:0007669"/>
    <property type="project" value="TreeGrafter"/>
</dbReference>
<dbReference type="InterPro" id="IPR057326">
    <property type="entry name" value="KR_dom"/>
</dbReference>
<name>A0A4U2YFL2_9BACL</name>
<protein>
    <submittedName>
        <fullName evidence="5">SDR family NAD(P)-dependent oxidoreductase</fullName>
    </submittedName>
</protein>
<dbReference type="GO" id="GO:0005886">
    <property type="term" value="C:plasma membrane"/>
    <property type="evidence" value="ECO:0007669"/>
    <property type="project" value="TreeGrafter"/>
</dbReference>
<feature type="region of interest" description="Disordered" evidence="3">
    <location>
        <begin position="1"/>
        <end position="20"/>
    </location>
</feature>
<keyword evidence="6" id="KW-1185">Reference proteome</keyword>
<evidence type="ECO:0000256" key="1">
    <source>
        <dbReference type="ARBA" id="ARBA00022450"/>
    </source>
</evidence>
<dbReference type="EMBL" id="SZNK01000001">
    <property type="protein sequence ID" value="TKI59285.1"/>
    <property type="molecule type" value="Genomic_DNA"/>
</dbReference>
<dbReference type="InterPro" id="IPR013968">
    <property type="entry name" value="PKS_KR"/>
</dbReference>
<dbReference type="GO" id="GO:0005737">
    <property type="term" value="C:cytoplasm"/>
    <property type="evidence" value="ECO:0007669"/>
    <property type="project" value="TreeGrafter"/>
</dbReference>
<dbReference type="GO" id="GO:0006633">
    <property type="term" value="P:fatty acid biosynthetic process"/>
    <property type="evidence" value="ECO:0007669"/>
    <property type="project" value="TreeGrafter"/>
</dbReference>
<dbReference type="InterPro" id="IPR050091">
    <property type="entry name" value="PKS_NRPS_Biosynth_Enz"/>
</dbReference>
<keyword evidence="1" id="KW-0596">Phosphopantetheine</keyword>
<proteinExistence type="predicted"/>
<evidence type="ECO:0000313" key="6">
    <source>
        <dbReference type="Proteomes" id="UP000307841"/>
    </source>
</evidence>
<dbReference type="InterPro" id="IPR036291">
    <property type="entry name" value="NAD(P)-bd_dom_sf"/>
</dbReference>